<evidence type="ECO:0000313" key="1">
    <source>
        <dbReference type="EMBL" id="KAH8005016.1"/>
    </source>
</evidence>
<keyword evidence="2" id="KW-1185">Reference proteome</keyword>
<dbReference type="Proteomes" id="UP000827872">
    <property type="component" value="Linkage Group LG04"/>
</dbReference>
<evidence type="ECO:0000313" key="2">
    <source>
        <dbReference type="Proteomes" id="UP000827872"/>
    </source>
</evidence>
<proteinExistence type="predicted"/>
<comment type="caution">
    <text evidence="1">The sequence shown here is derived from an EMBL/GenBank/DDBJ whole genome shotgun (WGS) entry which is preliminary data.</text>
</comment>
<reference evidence="1" key="1">
    <citation type="submission" date="2021-08" db="EMBL/GenBank/DDBJ databases">
        <title>The first chromosome-level gecko genome reveals the dynamic sex chromosomes of Neotropical dwarf geckos (Sphaerodactylidae: Sphaerodactylus).</title>
        <authorList>
            <person name="Pinto B.J."/>
            <person name="Keating S.E."/>
            <person name="Gamble T."/>
        </authorList>
    </citation>
    <scope>NUCLEOTIDE SEQUENCE</scope>
    <source>
        <strain evidence="1">TG3544</strain>
    </source>
</reference>
<organism evidence="1 2">
    <name type="scientific">Sphaerodactylus townsendi</name>
    <dbReference type="NCBI Taxonomy" id="933632"/>
    <lineage>
        <taxon>Eukaryota</taxon>
        <taxon>Metazoa</taxon>
        <taxon>Chordata</taxon>
        <taxon>Craniata</taxon>
        <taxon>Vertebrata</taxon>
        <taxon>Euteleostomi</taxon>
        <taxon>Lepidosauria</taxon>
        <taxon>Squamata</taxon>
        <taxon>Bifurcata</taxon>
        <taxon>Gekkota</taxon>
        <taxon>Sphaerodactylidae</taxon>
        <taxon>Sphaerodactylus</taxon>
    </lineage>
</organism>
<sequence length="387" mass="44824">MVLSSAFDSLPPVQYKETMNTILLWIQQSEAKLSIPQVTVTEYEIMVQRLRELKALQSSLQEQQDGLNYLSTTMEEMYRKAPLEVSQKYRSEMEGIVGRWKNLSAQLVENCQKLEEQMTKLQQFQNDSKTLKKWMAEVDVFLKEELPALGDSEALEKQLEQCAALVNDIQTIEPSLNSVNEIGKKMKNEAEPEFASKMQTELKELNSQWDHICQQAYAKKAALKSGLDKTVNLRKDLSEMHEWITQAEEEYLERDFDYKTPDELQKAVEELKRAKEEAVQKEVKVTLLTDSVNSFIARAPPAAHEALKKELDVLTTNYQRLCSRLDGKCKTLEEVWACWHELLLYLDVENKWLNEMESKLRATENIQEGTEEISEALDILATQQWYP</sequence>
<protein>
    <submittedName>
        <fullName evidence="1">Uncharacterized protein</fullName>
    </submittedName>
</protein>
<dbReference type="EMBL" id="CM037617">
    <property type="protein sequence ID" value="KAH8005016.1"/>
    <property type="molecule type" value="Genomic_DNA"/>
</dbReference>
<accession>A0ACB8FI46</accession>
<name>A0ACB8FI46_9SAUR</name>
<gene>
    <name evidence="1" type="ORF">K3G42_022352</name>
</gene>